<feature type="region of interest" description="Disordered" evidence="1">
    <location>
        <begin position="54"/>
        <end position="75"/>
    </location>
</feature>
<evidence type="ECO:0000313" key="4">
    <source>
        <dbReference type="Proteomes" id="UP001219518"/>
    </source>
</evidence>
<name>A0AAE1H5T5_9NEOP</name>
<feature type="compositionally biased region" description="Polar residues" evidence="1">
    <location>
        <begin position="309"/>
        <end position="318"/>
    </location>
</feature>
<dbReference type="Proteomes" id="UP001219518">
    <property type="component" value="Unassembled WGS sequence"/>
</dbReference>
<evidence type="ECO:0000256" key="1">
    <source>
        <dbReference type="SAM" id="MobiDB-lite"/>
    </source>
</evidence>
<organism evidence="3 4">
    <name type="scientific">Frankliniella fusca</name>
    <dbReference type="NCBI Taxonomy" id="407009"/>
    <lineage>
        <taxon>Eukaryota</taxon>
        <taxon>Metazoa</taxon>
        <taxon>Ecdysozoa</taxon>
        <taxon>Arthropoda</taxon>
        <taxon>Hexapoda</taxon>
        <taxon>Insecta</taxon>
        <taxon>Pterygota</taxon>
        <taxon>Neoptera</taxon>
        <taxon>Paraneoptera</taxon>
        <taxon>Thysanoptera</taxon>
        <taxon>Terebrantia</taxon>
        <taxon>Thripoidea</taxon>
        <taxon>Thripidae</taxon>
        <taxon>Frankliniella</taxon>
    </lineage>
</organism>
<protein>
    <submittedName>
        <fullName evidence="3">E3 ubiquitin-protein ligase RNF19A</fullName>
    </submittedName>
</protein>
<evidence type="ECO:0000256" key="2">
    <source>
        <dbReference type="SAM" id="Phobius"/>
    </source>
</evidence>
<feature type="region of interest" description="Disordered" evidence="1">
    <location>
        <begin position="223"/>
        <end position="254"/>
    </location>
</feature>
<keyword evidence="4" id="KW-1185">Reference proteome</keyword>
<sequence>VVASPFLAALAVSIGAPVLLCYVYGVVPVAMCRSRGCGVLNAAEWLSLDDLDDLDKRPDPDQDQDGVSLSHRGVNPSIGEVSISLGSGSHLERLGREGDADADADAYPFPYPFNPDREDQSVSNVAIAGASLTGASLAGSIAGVSAVSAGQRMSSETASAATSLSEKSVSASLGDDGAASTRALAGSIVNYKMDSVSGVVNVEDTISDSYEELTAGSVRRADFSASRRRTNLDRQTSDSESAASGFGGNDDSVSADRVRFDDNVSFIEASSNAVSIGSTRSKGSDKSTDISQQPETKVNNDKGSLRSKLCQSVASSSSGDKRLPKHRKPHTEVDLSGIEISVDGKPLDVIIEPVCVSDNSVQESCEVSIPSDIDGKQPILKYLVCE</sequence>
<dbReference type="EMBL" id="JAHWGI010000423">
    <property type="protein sequence ID" value="KAK3915332.1"/>
    <property type="molecule type" value="Genomic_DNA"/>
</dbReference>
<keyword evidence="2" id="KW-0472">Membrane</keyword>
<accession>A0AAE1H5T5</accession>
<gene>
    <name evidence="3" type="ORF">KUF71_024608</name>
</gene>
<dbReference type="AlphaFoldDB" id="A0AAE1H5T5"/>
<reference evidence="3" key="1">
    <citation type="submission" date="2021-07" db="EMBL/GenBank/DDBJ databases">
        <authorList>
            <person name="Catto M.A."/>
            <person name="Jacobson A."/>
            <person name="Kennedy G."/>
            <person name="Labadie P."/>
            <person name="Hunt B.G."/>
            <person name="Srinivasan R."/>
        </authorList>
    </citation>
    <scope>NUCLEOTIDE SEQUENCE</scope>
    <source>
        <strain evidence="3">PL_HMW_Pooled</strain>
        <tissue evidence="3">Head</tissue>
    </source>
</reference>
<feature type="non-terminal residue" evidence="3">
    <location>
        <position position="1"/>
    </location>
</feature>
<keyword evidence="2" id="KW-1133">Transmembrane helix</keyword>
<reference evidence="3" key="2">
    <citation type="journal article" date="2023" name="BMC Genomics">
        <title>Pest status, molecular evolution, and epigenetic factors derived from the genome assembly of Frankliniella fusca, a thysanopteran phytovirus vector.</title>
        <authorList>
            <person name="Catto M.A."/>
            <person name="Labadie P.E."/>
            <person name="Jacobson A.L."/>
            <person name="Kennedy G.G."/>
            <person name="Srinivasan R."/>
            <person name="Hunt B.G."/>
        </authorList>
    </citation>
    <scope>NUCLEOTIDE SEQUENCE</scope>
    <source>
        <strain evidence="3">PL_HMW_Pooled</strain>
    </source>
</reference>
<feature type="region of interest" description="Disordered" evidence="1">
    <location>
        <begin position="275"/>
        <end position="331"/>
    </location>
</feature>
<proteinExistence type="predicted"/>
<keyword evidence="2" id="KW-0812">Transmembrane</keyword>
<feature type="transmembrane region" description="Helical" evidence="2">
    <location>
        <begin position="6"/>
        <end position="27"/>
    </location>
</feature>
<comment type="caution">
    <text evidence="3">The sequence shown here is derived from an EMBL/GenBank/DDBJ whole genome shotgun (WGS) entry which is preliminary data.</text>
</comment>
<evidence type="ECO:0000313" key="3">
    <source>
        <dbReference type="EMBL" id="KAK3915332.1"/>
    </source>
</evidence>